<dbReference type="Gramene" id="GBG60224">
    <property type="protein sequence ID" value="GBG60224"/>
    <property type="gene ID" value="CBR_g3467"/>
</dbReference>
<name>A0A388JQY9_CHABU</name>
<feature type="region of interest" description="Disordered" evidence="2">
    <location>
        <begin position="1168"/>
        <end position="1237"/>
    </location>
</feature>
<dbReference type="PANTHER" id="PTHR31602">
    <property type="entry name" value="GROWTH-REGULATING FACTOR 5"/>
    <property type="match status" value="1"/>
</dbReference>
<feature type="region of interest" description="Disordered" evidence="2">
    <location>
        <begin position="1294"/>
        <end position="1364"/>
    </location>
</feature>
<feature type="compositionally biased region" description="Gly residues" evidence="2">
    <location>
        <begin position="915"/>
        <end position="933"/>
    </location>
</feature>
<keyword evidence="5" id="KW-1185">Reference proteome</keyword>
<feature type="region of interest" description="Disordered" evidence="2">
    <location>
        <begin position="121"/>
        <end position="516"/>
    </location>
</feature>
<feature type="domain" description="WRC" evidence="3">
    <location>
        <begin position="1423"/>
        <end position="1467"/>
    </location>
</feature>
<evidence type="ECO:0000313" key="4">
    <source>
        <dbReference type="EMBL" id="GBG60224.1"/>
    </source>
</evidence>
<evidence type="ECO:0000256" key="1">
    <source>
        <dbReference type="ARBA" id="ARBA00023242"/>
    </source>
</evidence>
<feature type="compositionally biased region" description="Low complexity" evidence="2">
    <location>
        <begin position="1179"/>
        <end position="1212"/>
    </location>
</feature>
<feature type="region of interest" description="Disordered" evidence="2">
    <location>
        <begin position="1108"/>
        <end position="1144"/>
    </location>
</feature>
<reference evidence="4 5" key="1">
    <citation type="journal article" date="2018" name="Cell">
        <title>The Chara Genome: Secondary Complexity and Implications for Plant Terrestrialization.</title>
        <authorList>
            <person name="Nishiyama T."/>
            <person name="Sakayama H."/>
            <person name="Vries J.D."/>
            <person name="Buschmann H."/>
            <person name="Saint-Marcoux D."/>
            <person name="Ullrich K.K."/>
            <person name="Haas F.B."/>
            <person name="Vanderstraeten L."/>
            <person name="Becker D."/>
            <person name="Lang D."/>
            <person name="Vosolsobe S."/>
            <person name="Rombauts S."/>
            <person name="Wilhelmsson P.K.I."/>
            <person name="Janitza P."/>
            <person name="Kern R."/>
            <person name="Heyl A."/>
            <person name="Rumpler F."/>
            <person name="Villalobos L.I.A.C."/>
            <person name="Clay J.M."/>
            <person name="Skokan R."/>
            <person name="Toyoda A."/>
            <person name="Suzuki Y."/>
            <person name="Kagoshima H."/>
            <person name="Schijlen E."/>
            <person name="Tajeshwar N."/>
            <person name="Catarino B."/>
            <person name="Hetherington A.J."/>
            <person name="Saltykova A."/>
            <person name="Bonnot C."/>
            <person name="Breuninger H."/>
            <person name="Symeonidi A."/>
            <person name="Radhakrishnan G.V."/>
            <person name="Van Nieuwerburgh F."/>
            <person name="Deforce D."/>
            <person name="Chang C."/>
            <person name="Karol K.G."/>
            <person name="Hedrich R."/>
            <person name="Ulvskov P."/>
            <person name="Glockner G."/>
            <person name="Delwiche C.F."/>
            <person name="Petrasek J."/>
            <person name="Van de Peer Y."/>
            <person name="Friml J."/>
            <person name="Beilby M."/>
            <person name="Dolan L."/>
            <person name="Kohara Y."/>
            <person name="Sugano S."/>
            <person name="Fujiyama A."/>
            <person name="Delaux P.-M."/>
            <person name="Quint M."/>
            <person name="TheiBen G."/>
            <person name="Hagemann M."/>
            <person name="Harholt J."/>
            <person name="Dunand C."/>
            <person name="Zachgo S."/>
            <person name="Langdale J."/>
            <person name="Maumus F."/>
            <person name="Straeten D.V.D."/>
            <person name="Gould S.B."/>
            <person name="Rensing S.A."/>
        </authorList>
    </citation>
    <scope>NUCLEOTIDE SEQUENCE [LARGE SCALE GENOMIC DNA]</scope>
    <source>
        <strain evidence="4 5">S276</strain>
    </source>
</reference>
<feature type="compositionally biased region" description="Basic and acidic residues" evidence="2">
    <location>
        <begin position="1339"/>
        <end position="1349"/>
    </location>
</feature>
<comment type="caution">
    <text evidence="4">The sequence shown here is derived from an EMBL/GenBank/DDBJ whole genome shotgun (WGS) entry which is preliminary data.</text>
</comment>
<feature type="region of interest" description="Disordered" evidence="2">
    <location>
        <begin position="1487"/>
        <end position="1520"/>
    </location>
</feature>
<accession>A0A388JQY9</accession>
<dbReference type="Pfam" id="PF08879">
    <property type="entry name" value="WRC"/>
    <property type="match status" value="4"/>
</dbReference>
<gene>
    <name evidence="4" type="ORF">CBR_g3467</name>
</gene>
<feature type="region of interest" description="Disordered" evidence="2">
    <location>
        <begin position="1771"/>
        <end position="1801"/>
    </location>
</feature>
<feature type="region of interest" description="Disordered" evidence="2">
    <location>
        <begin position="1"/>
        <end position="88"/>
    </location>
</feature>
<feature type="region of interest" description="Disordered" evidence="2">
    <location>
        <begin position="1718"/>
        <end position="1759"/>
    </location>
</feature>
<feature type="compositionally biased region" description="Low complexity" evidence="2">
    <location>
        <begin position="414"/>
        <end position="427"/>
    </location>
</feature>
<feature type="compositionally biased region" description="Low complexity" evidence="2">
    <location>
        <begin position="286"/>
        <end position="336"/>
    </location>
</feature>
<feature type="compositionally biased region" description="Low complexity" evidence="2">
    <location>
        <begin position="208"/>
        <end position="237"/>
    </location>
</feature>
<dbReference type="Proteomes" id="UP000265515">
    <property type="component" value="Unassembled WGS sequence"/>
</dbReference>
<feature type="compositionally biased region" description="Basic and acidic residues" evidence="2">
    <location>
        <begin position="1731"/>
        <end position="1744"/>
    </location>
</feature>
<feature type="compositionally biased region" description="Low complexity" evidence="2">
    <location>
        <begin position="1490"/>
        <end position="1520"/>
    </location>
</feature>
<keyword evidence="1" id="KW-0539">Nucleus</keyword>
<dbReference type="GO" id="GO:0032502">
    <property type="term" value="P:developmental process"/>
    <property type="evidence" value="ECO:0007669"/>
    <property type="project" value="InterPro"/>
</dbReference>
<dbReference type="InterPro" id="IPR031137">
    <property type="entry name" value="GRF"/>
</dbReference>
<sequence length="1865" mass="193443">MTRREGEGEGEGERATEVGEGGGGGGELGATLRFAPEIVAGGSSSQEQPVAAGSSREQAGAGGPAAERRAGQSVGAPKAAGSGQSRTRLAGSFQASAAAAGSEDEALGSERGLKVCAESLLRAEDAGEGRRSRGGDGRKSSPMASPDAQQRLVHHQAAVSQITNAAAATSISTGEGGGGGGGGGACGGGRGRRGGGGGGGGDAGGGLSSFSSSPLALSSPSPNHPSQQLDSTTTTKATRTHSVVVEVSQYDKGGTPSDKSNPTGPGSPPLGPPSSSSPSLPPIAPITPIGTTIATTATAHVGGTVTSGRGVASVPPLSPSSLSSPAGSSLSGALVGCHSSSVLNTPVETSHHRGQHQQREDSPSPPPPPLPLHGHHHQPSTDINRNNEQQLTLRPPPPPPPPLPPPPHHHEQQFQEQQSQLQQQHYEAAGPGNDKDRELPSGRARAGSTGISEGDGNLDTTNGDDEEEEARSAARTPGQSQVLASSSPDERSPPTAGLSCSPSPALHGSSVSCMSVSPLSPVSPISQCNTALVPPATPHTSFATSRSSPPILPHTRKFAEFAAGTEAATAGGAAVSAGDGHSASVSCGGQGDFMTYRPRKATRFRECRKCHQIISAGGPYFKQHMRKCDPACDPKHEPYIPAPGSDETAEFPQLEVPAAGGIIFSPLGVFSPGNIAGMPNECGRSLGVYTPGNIAVSVPTAGSANGLEAAVAVPQQQTAPSRGFLGSQKQQLDIQLQIFSYLKDGLPVPEELIQLLKNTPTQNDGWMGPIARRQVAGRCRRTDGKSWCCPRPAIPGQKYCEKHMHRGRLYQKIVPTTAGGNMTAESAVEKGQEGGQAANPCPMQVDQVQASRDSRAMPMVKVEEAGSVEASSGKCMLLPGPSPGSVPDMGTSGAGGTDMREVPTQGGVPAQGAVAGPGGVPAQGAGTGQGGRPGTPAGKDGAQEIETCRRTDGKKWKCTRACVPGQKYCEKHVNRGKQYHRKVAMQNQAAAEARATGEQRVLQQQMQGQEGEGKRGIEFTVTGLQGHVQGATAMIVPAETYYRWAGLSPGTTMITSAGGAQVLMGLKGPIGLGIGVGGQLQGGLFGVGPVQIMPGQVVIHGPVGGVTMGPSGLDAGGGSKRDRDPGEQADLRPGRCRRTDGKKWFCSKPVVPGQKYCERHLHRGKQWQAAEEAKQNRVQQQQQPQPQQQQQQQQCQPPPQQQQELLQQAQRQTVEGEAQQHPQPFEHQVEQQQSEQQYPQVQALVKVEVGAEQPQEFQAQQKPQVHVQPHKNQLVLDGRLLVPGELGQVHRQEQNPGMGMRQEDLDRQQPRHFQESGQFQVQRQFQKHPALQDQQQGRTSKEHYPRETMRGSISYTPHADPTTAPHHESMIVIWQPHQQQPPINLSPPPLVSSGVAKQSSPPQGAMNPDPSRPKEGNATAAGAELKRRCCRTDGKRWVCSNNAVAGSKYCEKHVNRGRTGARPIALGGGGDQRPLLPAVPGSFVTSKAMPASQPVPSSQPGPSFSSAPISSSTSMPTSASIVPPPLLSAANLPPANASLSLASLRQWALQQDIAGYDGVVREGGVNASSCGPTMLPSSCGAFSSMSTTTSVPNVDVPSAGNTGPSASLIACSSSPSPLTASLPLQMPMSGMSSLQMVDIASQGFVMKQQDQHASEQGRFAEQQPPSPSPSDANMFMEEEGAGELSRRGDVGDLEMQDVHDDEEDEDEDEDCRNVMQNVDQGGKQHPFHGLGSEDRSGGGEEWARTHSVVSPSTSSEAEGAGVLGGIGGEDGCGMLGKKDQQHSAAVHPLPSPSSASELTPDFSHFGMSSMGLDTGRSGSFFQTIGAGHGTGPGMTGVTKPSSALNTAVSVSTGANGVPTATAATC</sequence>
<feature type="compositionally biased region" description="Gly residues" evidence="2">
    <location>
        <begin position="19"/>
        <end position="28"/>
    </location>
</feature>
<feature type="region of interest" description="Disordered" evidence="2">
    <location>
        <begin position="1646"/>
        <end position="1674"/>
    </location>
</feature>
<evidence type="ECO:0000256" key="2">
    <source>
        <dbReference type="SAM" id="MobiDB-lite"/>
    </source>
</evidence>
<dbReference type="STRING" id="69332.A0A388JQY9"/>
<feature type="compositionally biased region" description="Basic and acidic residues" evidence="2">
    <location>
        <begin position="1119"/>
        <end position="1143"/>
    </location>
</feature>
<feature type="compositionally biased region" description="Basic and acidic residues" evidence="2">
    <location>
        <begin position="1"/>
        <end position="17"/>
    </location>
</feature>
<feature type="domain" description="WRC" evidence="3">
    <location>
        <begin position="942"/>
        <end position="986"/>
    </location>
</feature>
<feature type="compositionally biased region" description="Polar residues" evidence="2">
    <location>
        <begin position="1747"/>
        <end position="1756"/>
    </location>
</feature>
<dbReference type="PROSITE" id="PS51667">
    <property type="entry name" value="WRC"/>
    <property type="match status" value="4"/>
</dbReference>
<feature type="compositionally biased region" description="Gly residues" evidence="2">
    <location>
        <begin position="174"/>
        <end position="207"/>
    </location>
</feature>
<dbReference type="GO" id="GO:0005634">
    <property type="term" value="C:nucleus"/>
    <property type="evidence" value="ECO:0007669"/>
    <property type="project" value="InterPro"/>
</dbReference>
<feature type="compositionally biased region" description="Polar residues" evidence="2">
    <location>
        <begin position="158"/>
        <end position="173"/>
    </location>
</feature>
<evidence type="ECO:0000313" key="5">
    <source>
        <dbReference type="Proteomes" id="UP000265515"/>
    </source>
</evidence>
<feature type="compositionally biased region" description="Polar residues" evidence="2">
    <location>
        <begin position="338"/>
        <end position="348"/>
    </location>
</feature>
<dbReference type="GO" id="GO:0006351">
    <property type="term" value="P:DNA-templated transcription"/>
    <property type="evidence" value="ECO:0007669"/>
    <property type="project" value="InterPro"/>
</dbReference>
<feature type="domain" description="WRC" evidence="3">
    <location>
        <begin position="773"/>
        <end position="817"/>
    </location>
</feature>
<feature type="compositionally biased region" description="Polar residues" evidence="2">
    <location>
        <begin position="1315"/>
        <end position="1324"/>
    </location>
</feature>
<protein>
    <recommendedName>
        <fullName evidence="3">WRC domain-containing protein</fullName>
    </recommendedName>
</protein>
<feature type="region of interest" description="Disordered" evidence="2">
    <location>
        <begin position="1379"/>
        <end position="1424"/>
    </location>
</feature>
<feature type="compositionally biased region" description="Basic and acidic residues" evidence="2">
    <location>
        <begin position="121"/>
        <end position="139"/>
    </location>
</feature>
<dbReference type="EMBL" id="BFEA01000009">
    <property type="protein sequence ID" value="GBG60224.1"/>
    <property type="molecule type" value="Genomic_DNA"/>
</dbReference>
<feature type="compositionally biased region" description="Basic and acidic residues" evidence="2">
    <location>
        <begin position="1301"/>
        <end position="1314"/>
    </location>
</feature>
<organism evidence="4 5">
    <name type="scientific">Chara braunii</name>
    <name type="common">Braun's stonewort</name>
    <dbReference type="NCBI Taxonomy" id="69332"/>
    <lineage>
        <taxon>Eukaryota</taxon>
        <taxon>Viridiplantae</taxon>
        <taxon>Streptophyta</taxon>
        <taxon>Charophyceae</taxon>
        <taxon>Charales</taxon>
        <taxon>Characeae</taxon>
        <taxon>Chara</taxon>
    </lineage>
</organism>
<feature type="compositionally biased region" description="Pro residues" evidence="2">
    <location>
        <begin position="394"/>
        <end position="406"/>
    </location>
</feature>
<evidence type="ECO:0000259" key="3">
    <source>
        <dbReference type="PROSITE" id="PS51667"/>
    </source>
</evidence>
<proteinExistence type="predicted"/>
<feature type="domain" description="WRC" evidence="3">
    <location>
        <begin position="1130"/>
        <end position="1175"/>
    </location>
</feature>
<feature type="compositionally biased region" description="Polar residues" evidence="2">
    <location>
        <begin position="477"/>
        <end position="487"/>
    </location>
</feature>
<dbReference type="PANTHER" id="PTHR31602:SF8">
    <property type="entry name" value="GROWTH-REGULATING FACTOR 5"/>
    <property type="match status" value="1"/>
</dbReference>
<dbReference type="InterPro" id="IPR014977">
    <property type="entry name" value="WRC_dom"/>
</dbReference>
<feature type="region of interest" description="Disordered" evidence="2">
    <location>
        <begin position="912"/>
        <end position="941"/>
    </location>
</feature>